<dbReference type="GO" id="GO:0016787">
    <property type="term" value="F:hydrolase activity"/>
    <property type="evidence" value="ECO:0007669"/>
    <property type="project" value="UniProtKB-KW"/>
</dbReference>
<accession>A0A4Q8XQQ5</accession>
<dbReference type="PROSITE" id="PS51462">
    <property type="entry name" value="NUDIX"/>
    <property type="match status" value="1"/>
</dbReference>
<dbReference type="GO" id="GO:0005829">
    <property type="term" value="C:cytosol"/>
    <property type="evidence" value="ECO:0007669"/>
    <property type="project" value="TreeGrafter"/>
</dbReference>
<evidence type="ECO:0000313" key="9">
    <source>
        <dbReference type="EMBL" id="TAX66238.1"/>
    </source>
</evidence>
<protein>
    <recommendedName>
        <fullName evidence="4">GDP-mannose pyrophosphatase</fullName>
    </recommendedName>
    <alternativeName>
        <fullName evidence="6">GDP-mannose hydrolase</fullName>
    </alternativeName>
    <alternativeName>
        <fullName evidence="7">GDPMK</fullName>
    </alternativeName>
</protein>
<geneLocation type="plasmid" evidence="9">
    <name>pSM145A_Rh05</name>
</geneLocation>
<gene>
    <name evidence="9" type="ORF">ELI03_32350</name>
</gene>
<evidence type="ECO:0000256" key="4">
    <source>
        <dbReference type="ARBA" id="ARBA00016377"/>
    </source>
</evidence>
<comment type="cofactor">
    <cofactor evidence="2">
        <name>Mg(2+)</name>
        <dbReference type="ChEBI" id="CHEBI:18420"/>
    </cofactor>
</comment>
<feature type="domain" description="Nudix hydrolase" evidence="8">
    <location>
        <begin position="53"/>
        <end position="183"/>
    </location>
</feature>
<dbReference type="SUPFAM" id="SSF55811">
    <property type="entry name" value="Nudix"/>
    <property type="match status" value="1"/>
</dbReference>
<dbReference type="PANTHER" id="PTHR11839">
    <property type="entry name" value="UDP/ADP-SUGAR PYROPHOSPHATASE"/>
    <property type="match status" value="1"/>
</dbReference>
<proteinExistence type="inferred from homology"/>
<evidence type="ECO:0000259" key="8">
    <source>
        <dbReference type="PROSITE" id="PS51462"/>
    </source>
</evidence>
<evidence type="ECO:0000313" key="10">
    <source>
        <dbReference type="Proteomes" id="UP000293652"/>
    </source>
</evidence>
<dbReference type="Pfam" id="PF00293">
    <property type="entry name" value="NUDIX"/>
    <property type="match status" value="1"/>
</dbReference>
<evidence type="ECO:0000256" key="3">
    <source>
        <dbReference type="ARBA" id="ARBA00007275"/>
    </source>
</evidence>
<keyword evidence="5" id="KW-0378">Hydrolase</keyword>
<evidence type="ECO:0000256" key="6">
    <source>
        <dbReference type="ARBA" id="ARBA00032162"/>
    </source>
</evidence>
<reference evidence="9 10" key="1">
    <citation type="submission" date="2019-02" db="EMBL/GenBank/DDBJ databases">
        <title>The genomic architecture of introgression among sibling species of bacteria.</title>
        <authorList>
            <person name="Cavassim M.I.A."/>
            <person name="Moeskjaer S."/>
            <person name="Moslemi C."/>
            <person name="Fields B."/>
            <person name="Bachmann A."/>
            <person name="Vilhjalmsson B."/>
            <person name="Schierup M.H."/>
            <person name="Young J.P.W."/>
            <person name="Andersen S.U."/>
        </authorList>
    </citation>
    <scope>NUCLEOTIDE SEQUENCE [LARGE SCALE GENOMIC DNA]</scope>
    <source>
        <strain evidence="9 10">SM145A</strain>
        <plasmid evidence="9">pSM145A_Rh05</plasmid>
    </source>
</reference>
<dbReference type="InterPro" id="IPR000086">
    <property type="entry name" value="NUDIX_hydrolase_dom"/>
</dbReference>
<dbReference type="EMBL" id="SIPC01000005">
    <property type="protein sequence ID" value="TAX66238.1"/>
    <property type="molecule type" value="Genomic_DNA"/>
</dbReference>
<dbReference type="Gene3D" id="3.90.79.10">
    <property type="entry name" value="Nucleoside Triphosphate Pyrophosphohydrolase"/>
    <property type="match status" value="1"/>
</dbReference>
<dbReference type="CDD" id="cd24161">
    <property type="entry name" value="NUDIX_ADPRase_Ndx2"/>
    <property type="match status" value="1"/>
</dbReference>
<dbReference type="PANTHER" id="PTHR11839:SF18">
    <property type="entry name" value="NUDIX HYDROLASE DOMAIN-CONTAINING PROTEIN"/>
    <property type="match status" value="1"/>
</dbReference>
<evidence type="ECO:0000256" key="1">
    <source>
        <dbReference type="ARBA" id="ARBA00000847"/>
    </source>
</evidence>
<name>A0A4Q8XQQ5_RHILE</name>
<dbReference type="InterPro" id="IPR015797">
    <property type="entry name" value="NUDIX_hydrolase-like_dom_sf"/>
</dbReference>
<comment type="catalytic activity">
    <reaction evidence="1">
        <text>GDP-alpha-D-mannose + H2O = alpha-D-mannose 1-phosphate + GMP + 2 H(+)</text>
        <dbReference type="Rhea" id="RHEA:27978"/>
        <dbReference type="ChEBI" id="CHEBI:15377"/>
        <dbReference type="ChEBI" id="CHEBI:15378"/>
        <dbReference type="ChEBI" id="CHEBI:57527"/>
        <dbReference type="ChEBI" id="CHEBI:58115"/>
        <dbReference type="ChEBI" id="CHEBI:58409"/>
    </reaction>
</comment>
<keyword evidence="9" id="KW-0614">Plasmid</keyword>
<evidence type="ECO:0000256" key="2">
    <source>
        <dbReference type="ARBA" id="ARBA00001946"/>
    </source>
</evidence>
<dbReference type="GO" id="GO:0019693">
    <property type="term" value="P:ribose phosphate metabolic process"/>
    <property type="evidence" value="ECO:0007669"/>
    <property type="project" value="TreeGrafter"/>
</dbReference>
<dbReference type="GO" id="GO:0006753">
    <property type="term" value="P:nucleoside phosphate metabolic process"/>
    <property type="evidence" value="ECO:0007669"/>
    <property type="project" value="TreeGrafter"/>
</dbReference>
<evidence type="ECO:0000256" key="5">
    <source>
        <dbReference type="ARBA" id="ARBA00022801"/>
    </source>
</evidence>
<dbReference type="AlphaFoldDB" id="A0A4Q8XQQ5"/>
<evidence type="ECO:0000256" key="7">
    <source>
        <dbReference type="ARBA" id="ARBA00032272"/>
    </source>
</evidence>
<organism evidence="9 10">
    <name type="scientific">Rhizobium leguminosarum</name>
    <dbReference type="NCBI Taxonomy" id="384"/>
    <lineage>
        <taxon>Bacteria</taxon>
        <taxon>Pseudomonadati</taxon>
        <taxon>Pseudomonadota</taxon>
        <taxon>Alphaproteobacteria</taxon>
        <taxon>Hyphomicrobiales</taxon>
        <taxon>Rhizobiaceae</taxon>
        <taxon>Rhizobium/Agrobacterium group</taxon>
        <taxon>Rhizobium</taxon>
    </lineage>
</organism>
<comment type="similarity">
    <text evidence="3">Belongs to the Nudix hydrolase family. NudK subfamily.</text>
</comment>
<sequence length="193" mass="21763">MDPSSIMKTSEQGAGPDIITVDSREVYANRWLTVREDKILRRDGSPGLYGYVDKPDFVMILPFDRGLVHLVQQFRYPIKSRQWEFPQGSWEEKPDADPGELARGELQEETGLIAGSLIRIGTIYPLYGTVTQRCHVFFATDLTPGENKLEHEEQDLVRAAVSVDELQRMILDGDLQDAGTIAAFGLARLRKLL</sequence>
<dbReference type="Proteomes" id="UP000293652">
    <property type="component" value="Unassembled WGS sequence"/>
</dbReference>
<comment type="caution">
    <text evidence="9">The sequence shown here is derived from an EMBL/GenBank/DDBJ whole genome shotgun (WGS) entry which is preliminary data.</text>
</comment>